<proteinExistence type="predicted"/>
<gene>
    <name evidence="1" type="ORF">LCGC14_2351500</name>
</gene>
<accession>A0A0F9C908</accession>
<reference evidence="1" key="1">
    <citation type="journal article" date="2015" name="Nature">
        <title>Complex archaea that bridge the gap between prokaryotes and eukaryotes.</title>
        <authorList>
            <person name="Spang A."/>
            <person name="Saw J.H."/>
            <person name="Jorgensen S.L."/>
            <person name="Zaremba-Niedzwiedzka K."/>
            <person name="Martijn J."/>
            <person name="Lind A.E."/>
            <person name="van Eijk R."/>
            <person name="Schleper C."/>
            <person name="Guy L."/>
            <person name="Ettema T.J."/>
        </authorList>
    </citation>
    <scope>NUCLEOTIDE SEQUENCE</scope>
</reference>
<sequence>MSVHAPRIGVVDACCPAPYGSGVPAPRPLGGTEATVLKIVRALQGKFRFSLFQRNAPTSDGSGGCAMQPLDKAFQDQSCLALLVINPWKVACRLRRFHPRVPIAVWLHVYPGRHNRQMGAALAEANIEVICVSDSQARQLSRFFGLGPHPKIS</sequence>
<dbReference type="EMBL" id="LAZR01034241">
    <property type="protein sequence ID" value="KKL45848.1"/>
    <property type="molecule type" value="Genomic_DNA"/>
</dbReference>
<comment type="caution">
    <text evidence="1">The sequence shown here is derived from an EMBL/GenBank/DDBJ whole genome shotgun (WGS) entry which is preliminary data.</text>
</comment>
<evidence type="ECO:0000313" key="1">
    <source>
        <dbReference type="EMBL" id="KKL45848.1"/>
    </source>
</evidence>
<evidence type="ECO:0008006" key="2">
    <source>
        <dbReference type="Google" id="ProtNLM"/>
    </source>
</evidence>
<protein>
    <recommendedName>
        <fullName evidence="2">Glycosyltransferase subfamily 4-like N-terminal domain-containing protein</fullName>
    </recommendedName>
</protein>
<organism evidence="1">
    <name type="scientific">marine sediment metagenome</name>
    <dbReference type="NCBI Taxonomy" id="412755"/>
    <lineage>
        <taxon>unclassified sequences</taxon>
        <taxon>metagenomes</taxon>
        <taxon>ecological metagenomes</taxon>
    </lineage>
</organism>
<dbReference type="AlphaFoldDB" id="A0A0F9C908"/>
<name>A0A0F9C908_9ZZZZ</name>